<dbReference type="GeneID" id="100305395"/>
<evidence type="ECO:0000313" key="2">
    <source>
        <dbReference type="EMBL" id="KRH01374.1"/>
    </source>
</evidence>
<dbReference type="EMBL" id="CM000851">
    <property type="protein sequence ID" value="KRH01374.1"/>
    <property type="molecule type" value="Genomic_DNA"/>
</dbReference>
<dbReference type="Gramene" id="KRH01374">
    <property type="protein sequence ID" value="KRH01374"/>
    <property type="gene ID" value="GLYMA_18G273100"/>
</dbReference>
<dbReference type="FunFam" id="3.30.200.20:FF:000742">
    <property type="entry name" value="Receptor-like protein kinase ANXUR2"/>
    <property type="match status" value="1"/>
</dbReference>
<dbReference type="SMR" id="I1N4Q3"/>
<dbReference type="InterPro" id="IPR000719">
    <property type="entry name" value="Prot_kinase_dom"/>
</dbReference>
<dbReference type="AlphaFoldDB" id="I1N4Q3"/>
<dbReference type="InterPro" id="IPR011009">
    <property type="entry name" value="Kinase-like_dom_sf"/>
</dbReference>
<dbReference type="Pfam" id="PF07714">
    <property type="entry name" value="PK_Tyr_Ser-Thr"/>
    <property type="match status" value="1"/>
</dbReference>
<name>I1N4Q3_SOYBN</name>
<dbReference type="InterPro" id="IPR001245">
    <property type="entry name" value="Ser-Thr/Tyr_kinase_cat_dom"/>
</dbReference>
<sequence length="319" mass="36456">MLFDRLAFCCSKHTSSSQRKYPTVIEELCHQFSLANLKKSTNNFDENGVIGYGRFGKVYKGCLQHNDGSDYSVTLKRLGVKDSRGLEQFKNEIELLCQLRHPNCVSLIGFCNHKKEKILVYEYMSNGSLHQHLRGGLLSWKKRLEICIEAAHGLHYLHTGAKRTIIHRNINPSNILLDNNMKSKLTDFRLSIQGPRYGSKPKPIKVYVIEEVVCGRNCLIIPTETEVLEKPVEENIDQNIKGKIAPECWQVFIDIIIRCLKYEPDERPTMGEVEVQLEHALSMQEQADITNTNSDYTLFSTTTIHLGLELESNPEESDT</sequence>
<evidence type="ECO:0000313" key="4">
    <source>
        <dbReference type="Proteomes" id="UP000008827"/>
    </source>
</evidence>
<dbReference type="ExpressionAtlas" id="I1N4Q3">
    <property type="expression patterns" value="baseline and differential"/>
</dbReference>
<dbReference type="EnsemblPlants" id="KRH01373">
    <property type="protein sequence ID" value="KRH01373"/>
    <property type="gene ID" value="GLYMA_18G273100"/>
</dbReference>
<evidence type="ECO:0000259" key="1">
    <source>
        <dbReference type="PROSITE" id="PS50011"/>
    </source>
</evidence>
<dbReference type="InterPro" id="IPR045272">
    <property type="entry name" value="ANXUR1/2-like"/>
</dbReference>
<dbReference type="GO" id="GO:0004714">
    <property type="term" value="F:transmembrane receptor protein tyrosine kinase activity"/>
    <property type="evidence" value="ECO:0007669"/>
    <property type="project" value="InterPro"/>
</dbReference>
<organism evidence="2">
    <name type="scientific">Glycine max</name>
    <name type="common">Soybean</name>
    <name type="synonym">Glycine hispida</name>
    <dbReference type="NCBI Taxonomy" id="3847"/>
    <lineage>
        <taxon>Eukaryota</taxon>
        <taxon>Viridiplantae</taxon>
        <taxon>Streptophyta</taxon>
        <taxon>Embryophyta</taxon>
        <taxon>Tracheophyta</taxon>
        <taxon>Spermatophyta</taxon>
        <taxon>Magnoliopsida</taxon>
        <taxon>eudicotyledons</taxon>
        <taxon>Gunneridae</taxon>
        <taxon>Pentapetalae</taxon>
        <taxon>rosids</taxon>
        <taxon>fabids</taxon>
        <taxon>Fabales</taxon>
        <taxon>Fabaceae</taxon>
        <taxon>Papilionoideae</taxon>
        <taxon>50 kb inversion clade</taxon>
        <taxon>NPAAA clade</taxon>
        <taxon>indigoferoid/millettioid clade</taxon>
        <taxon>Phaseoleae</taxon>
        <taxon>Glycine</taxon>
        <taxon>Glycine subgen. Soja</taxon>
    </lineage>
</organism>
<dbReference type="Gene3D" id="1.10.510.10">
    <property type="entry name" value="Transferase(Phosphotransferase) domain 1"/>
    <property type="match status" value="2"/>
</dbReference>
<reference evidence="2" key="3">
    <citation type="submission" date="2018-07" db="EMBL/GenBank/DDBJ databases">
        <title>WGS assembly of Glycine max.</title>
        <authorList>
            <person name="Schmutz J."/>
            <person name="Cannon S."/>
            <person name="Schlueter J."/>
            <person name="Ma J."/>
            <person name="Mitros T."/>
            <person name="Nelson W."/>
            <person name="Hyten D."/>
            <person name="Song Q."/>
            <person name="Thelen J."/>
            <person name="Cheng J."/>
            <person name="Xu D."/>
            <person name="Hellsten U."/>
            <person name="May G."/>
            <person name="Yu Y."/>
            <person name="Sakurai T."/>
            <person name="Umezawa T."/>
            <person name="Bhattacharyya M."/>
            <person name="Sandhu D."/>
            <person name="Valliyodan B."/>
            <person name="Lindquist E."/>
            <person name="Peto M."/>
            <person name="Grant D."/>
            <person name="Shu S."/>
            <person name="Goodstein D."/>
            <person name="Barry K."/>
            <person name="Futrell-Griggs M."/>
            <person name="Abernathy B."/>
            <person name="Du J."/>
            <person name="Tian Z."/>
            <person name="Zhu L."/>
            <person name="Gill N."/>
            <person name="Joshi T."/>
            <person name="Libault M."/>
            <person name="Sethuraman A."/>
            <person name="Zhang X."/>
            <person name="Shinozaki K."/>
            <person name="Nguyen H."/>
            <person name="Wing R."/>
            <person name="Cregan P."/>
            <person name="Specht J."/>
            <person name="Grimwood J."/>
            <person name="Rokhsar D."/>
            <person name="Stacey G."/>
            <person name="Shoemaker R."/>
            <person name="Jackson S."/>
        </authorList>
    </citation>
    <scope>NUCLEOTIDE SEQUENCE</scope>
    <source>
        <tissue evidence="2">Callus</tissue>
    </source>
</reference>
<dbReference type="EMBL" id="CM000851">
    <property type="protein sequence ID" value="KRH01373.1"/>
    <property type="molecule type" value="Genomic_DNA"/>
</dbReference>
<reference evidence="3" key="2">
    <citation type="submission" date="2018-02" db="UniProtKB">
        <authorList>
            <consortium name="EnsemblPlants"/>
        </authorList>
    </citation>
    <scope>IDENTIFICATION</scope>
    <source>
        <strain evidence="3">Williams 82</strain>
    </source>
</reference>
<dbReference type="PROSITE" id="PS50011">
    <property type="entry name" value="PROTEIN_KINASE_DOM"/>
    <property type="match status" value="1"/>
</dbReference>
<dbReference type="Gramene" id="KRH01373">
    <property type="protein sequence ID" value="KRH01373"/>
    <property type="gene ID" value="GLYMA_18G273100"/>
</dbReference>
<dbReference type="EnsemblPlants" id="KRH01374">
    <property type="protein sequence ID" value="KRH01374"/>
    <property type="gene ID" value="GLYMA_18G273100"/>
</dbReference>
<dbReference type="SUPFAM" id="SSF56112">
    <property type="entry name" value="Protein kinase-like (PK-like)"/>
    <property type="match status" value="1"/>
</dbReference>
<accession>I1N4Q3</accession>
<proteinExistence type="predicted"/>
<dbReference type="PANTHER" id="PTHR27003:SF303">
    <property type="entry name" value="TYROSINE KINASE FAMILY PROTEIN"/>
    <property type="match status" value="1"/>
</dbReference>
<reference evidence="2 3" key="1">
    <citation type="journal article" date="2010" name="Nature">
        <title>Genome sequence of the palaeopolyploid soybean.</title>
        <authorList>
            <person name="Schmutz J."/>
            <person name="Cannon S.B."/>
            <person name="Schlueter J."/>
            <person name="Ma J."/>
            <person name="Mitros T."/>
            <person name="Nelson W."/>
            <person name="Hyten D.L."/>
            <person name="Song Q."/>
            <person name="Thelen J.J."/>
            <person name="Cheng J."/>
            <person name="Xu D."/>
            <person name="Hellsten U."/>
            <person name="May G.D."/>
            <person name="Yu Y."/>
            <person name="Sakurai T."/>
            <person name="Umezawa T."/>
            <person name="Bhattacharyya M.K."/>
            <person name="Sandhu D."/>
            <person name="Valliyodan B."/>
            <person name="Lindquist E."/>
            <person name="Peto M."/>
            <person name="Grant D."/>
            <person name="Shu S."/>
            <person name="Goodstein D."/>
            <person name="Barry K."/>
            <person name="Futrell-Griggs M."/>
            <person name="Abernathy B."/>
            <person name="Du J."/>
            <person name="Tian Z."/>
            <person name="Zhu L."/>
            <person name="Gill N."/>
            <person name="Joshi T."/>
            <person name="Libault M."/>
            <person name="Sethuraman A."/>
            <person name="Zhang X.-C."/>
            <person name="Shinozaki K."/>
            <person name="Nguyen H.T."/>
            <person name="Wing R.A."/>
            <person name="Cregan P."/>
            <person name="Specht J."/>
            <person name="Grimwood J."/>
            <person name="Rokhsar D."/>
            <person name="Stacey G."/>
            <person name="Shoemaker R.C."/>
            <person name="Jackson S.A."/>
        </authorList>
    </citation>
    <scope>NUCLEOTIDE SEQUENCE [LARGE SCALE GENOMIC DNA]</scope>
    <source>
        <strain evidence="3">cv. Williams 82</strain>
        <tissue evidence="2">Callus</tissue>
    </source>
</reference>
<keyword evidence="4" id="KW-1185">Reference proteome</keyword>
<dbReference type="RefSeq" id="XP_040867507.1">
    <property type="nucleotide sequence ID" value="XM_041011573.1"/>
</dbReference>
<dbReference type="GO" id="GO:0005524">
    <property type="term" value="F:ATP binding"/>
    <property type="evidence" value="ECO:0007669"/>
    <property type="project" value="InterPro"/>
</dbReference>
<dbReference type="PANTHER" id="PTHR27003">
    <property type="entry name" value="OS07G0166700 PROTEIN"/>
    <property type="match status" value="1"/>
</dbReference>
<evidence type="ECO:0000313" key="3">
    <source>
        <dbReference type="EnsemblPlants" id="KRH01373"/>
    </source>
</evidence>
<dbReference type="Gene3D" id="3.30.200.20">
    <property type="entry name" value="Phosphorylase Kinase, domain 1"/>
    <property type="match status" value="1"/>
</dbReference>
<gene>
    <name evidence="3" type="primary">LOC100305395</name>
    <name evidence="2" type="ORF">GLYMA_18G273100</name>
</gene>
<dbReference type="Proteomes" id="UP000008827">
    <property type="component" value="Chromosome 18"/>
</dbReference>
<protein>
    <recommendedName>
        <fullName evidence="1">Protein kinase domain-containing protein</fullName>
    </recommendedName>
</protein>
<feature type="domain" description="Protein kinase" evidence="1">
    <location>
        <begin position="44"/>
        <end position="282"/>
    </location>
</feature>